<feature type="transmembrane region" description="Helical" evidence="1">
    <location>
        <begin position="47"/>
        <end position="70"/>
    </location>
</feature>
<keyword evidence="1" id="KW-1133">Transmembrane helix</keyword>
<keyword evidence="3" id="KW-1185">Reference proteome</keyword>
<dbReference type="EMBL" id="UYJE01004973">
    <property type="protein sequence ID" value="VDI32895.1"/>
    <property type="molecule type" value="Genomic_DNA"/>
</dbReference>
<sequence length="127" mass="14398">MSEQYARIFEIPMRDADLQSHQYSTLTREWTNTHADLFKASRKRDKILLLLIVLQFICLSVAVASIIHFYEPHGSKDETGSPGDLGAIMEKSARQEGQIQQLTKNISDLSSADRQFDLLGSEARDWG</sequence>
<comment type="caution">
    <text evidence="2">The sequence shown here is derived from an EMBL/GenBank/DDBJ whole genome shotgun (WGS) entry which is preliminary data.</text>
</comment>
<evidence type="ECO:0000256" key="1">
    <source>
        <dbReference type="SAM" id="Phobius"/>
    </source>
</evidence>
<dbReference type="Proteomes" id="UP000596742">
    <property type="component" value="Unassembled WGS sequence"/>
</dbReference>
<keyword evidence="1" id="KW-0812">Transmembrane</keyword>
<reference evidence="2" key="1">
    <citation type="submission" date="2018-11" db="EMBL/GenBank/DDBJ databases">
        <authorList>
            <person name="Alioto T."/>
            <person name="Alioto T."/>
        </authorList>
    </citation>
    <scope>NUCLEOTIDE SEQUENCE</scope>
</reference>
<proteinExistence type="predicted"/>
<gene>
    <name evidence="2" type="ORF">MGAL_10B066108</name>
</gene>
<evidence type="ECO:0000313" key="3">
    <source>
        <dbReference type="Proteomes" id="UP000596742"/>
    </source>
</evidence>
<accession>A0A8B6EEK0</accession>
<name>A0A8B6EEK0_MYTGA</name>
<dbReference type="AlphaFoldDB" id="A0A8B6EEK0"/>
<organism evidence="2 3">
    <name type="scientific">Mytilus galloprovincialis</name>
    <name type="common">Mediterranean mussel</name>
    <dbReference type="NCBI Taxonomy" id="29158"/>
    <lineage>
        <taxon>Eukaryota</taxon>
        <taxon>Metazoa</taxon>
        <taxon>Spiralia</taxon>
        <taxon>Lophotrochozoa</taxon>
        <taxon>Mollusca</taxon>
        <taxon>Bivalvia</taxon>
        <taxon>Autobranchia</taxon>
        <taxon>Pteriomorphia</taxon>
        <taxon>Mytilida</taxon>
        <taxon>Mytiloidea</taxon>
        <taxon>Mytilidae</taxon>
        <taxon>Mytilinae</taxon>
        <taxon>Mytilus</taxon>
    </lineage>
</organism>
<evidence type="ECO:0000313" key="2">
    <source>
        <dbReference type="EMBL" id="VDI32895.1"/>
    </source>
</evidence>
<protein>
    <submittedName>
        <fullName evidence="2">Uncharacterized protein</fullName>
    </submittedName>
</protein>
<keyword evidence="1" id="KW-0472">Membrane</keyword>